<accession>A0A2K9NSJ9</accession>
<dbReference type="PANTHER" id="PTHR15032:SF4">
    <property type="entry name" value="N-ACYL-PHOSPHATIDYLETHANOLAMINE-HYDROLYZING PHOSPHOLIPASE D"/>
    <property type="match status" value="1"/>
</dbReference>
<dbReference type="AlphaFoldDB" id="A0A2K9NSJ9"/>
<dbReference type="PIRSF" id="PIRSF038896">
    <property type="entry name" value="NAPE-PLD"/>
    <property type="match status" value="1"/>
</dbReference>
<dbReference type="InterPro" id="IPR001279">
    <property type="entry name" value="Metallo-B-lactamas"/>
</dbReference>
<gene>
    <name evidence="1" type="ORF">C0V70_08075</name>
</gene>
<dbReference type="EMBL" id="CP025704">
    <property type="protein sequence ID" value="AUN98065.1"/>
    <property type="molecule type" value="Genomic_DNA"/>
</dbReference>
<dbReference type="GO" id="GO:0008270">
    <property type="term" value="F:zinc ion binding"/>
    <property type="evidence" value="ECO:0007669"/>
    <property type="project" value="InterPro"/>
</dbReference>
<keyword evidence="2" id="KW-1185">Reference proteome</keyword>
<reference evidence="1 2" key="1">
    <citation type="submission" date="2018-01" db="EMBL/GenBank/DDBJ databases">
        <title>Complete genome sequence of Bacteriovorax stolpii DSM12778.</title>
        <authorList>
            <person name="Tang B."/>
            <person name="Chang J."/>
        </authorList>
    </citation>
    <scope>NUCLEOTIDE SEQUENCE [LARGE SCALE GENOMIC DNA]</scope>
    <source>
        <strain evidence="1 2">DSM 12778</strain>
    </source>
</reference>
<dbReference type="GO" id="GO:0005737">
    <property type="term" value="C:cytoplasm"/>
    <property type="evidence" value="ECO:0007669"/>
    <property type="project" value="TreeGrafter"/>
</dbReference>
<name>A0A2K9NSJ9_BACTC</name>
<dbReference type="PROSITE" id="PS51257">
    <property type="entry name" value="PROKAR_LIPOPROTEIN"/>
    <property type="match status" value="1"/>
</dbReference>
<evidence type="ECO:0000313" key="2">
    <source>
        <dbReference type="Proteomes" id="UP000235584"/>
    </source>
</evidence>
<dbReference type="RefSeq" id="WP_102243356.1">
    <property type="nucleotide sequence ID" value="NZ_CP025704.1"/>
</dbReference>
<dbReference type="InterPro" id="IPR024884">
    <property type="entry name" value="NAPE-PLD"/>
</dbReference>
<dbReference type="Pfam" id="PF12706">
    <property type="entry name" value="Lactamase_B_2"/>
    <property type="match status" value="1"/>
</dbReference>
<dbReference type="OrthoDB" id="5288698at2"/>
<dbReference type="KEGG" id="bsto:C0V70_08075"/>
<dbReference type="InterPro" id="IPR036866">
    <property type="entry name" value="RibonucZ/Hydroxyglut_hydro"/>
</dbReference>
<proteinExistence type="predicted"/>
<dbReference type="GO" id="GO:0070290">
    <property type="term" value="F:N-acylphosphatidylethanolamine-specific phospholipase D activity"/>
    <property type="evidence" value="ECO:0007669"/>
    <property type="project" value="InterPro"/>
</dbReference>
<sequence>MKLRYTLVLALCLYSAVSCSSSEKYKITDHYDGNTFRNEVPITPRGFFDLLKWKLSFKTESWPQKLETDFPKAIPVDRSTDKMIITFVTHASFLIQLDGLNILTDPVWSNRTSPFSFIGPKGVHDPGIDFEQLPKIDVVLISHNHYDHMDAKTIQDLDEKFSPLFLVPLANKEKMKSFGARNVEEFDWWETKDVGPDVKVTLAPAQHWSSRTPFDRMKSLWGSYYIQGKKEKIYFAGDTGYGPHFLEINKKLGAPDVSLLPIGAYEPRWFMKDMHMNPEDAVLAHLDLQSKFSIGMHFGSFQLTDEAIDTPKKDLEMALDKHKLNNFKTLNPGQKLEF</sequence>
<dbReference type="Proteomes" id="UP000235584">
    <property type="component" value="Chromosome"/>
</dbReference>
<protein>
    <submittedName>
        <fullName evidence="1">Uncharacterized protein</fullName>
    </submittedName>
</protein>
<evidence type="ECO:0000313" key="1">
    <source>
        <dbReference type="EMBL" id="AUN98065.1"/>
    </source>
</evidence>
<dbReference type="PANTHER" id="PTHR15032">
    <property type="entry name" value="N-ACYL-PHOSPHATIDYLETHANOLAMINE-HYDROLYZING PHOSPHOLIPASE D"/>
    <property type="match status" value="1"/>
</dbReference>
<dbReference type="Gene3D" id="3.60.15.10">
    <property type="entry name" value="Ribonuclease Z/Hydroxyacylglutathione hydrolase-like"/>
    <property type="match status" value="1"/>
</dbReference>
<dbReference type="SUPFAM" id="SSF56281">
    <property type="entry name" value="Metallo-hydrolase/oxidoreductase"/>
    <property type="match status" value="1"/>
</dbReference>
<organism evidence="1 2">
    <name type="scientific">Bacteriovorax stolpii</name>
    <name type="common">Bdellovibrio stolpii</name>
    <dbReference type="NCBI Taxonomy" id="960"/>
    <lineage>
        <taxon>Bacteria</taxon>
        <taxon>Pseudomonadati</taxon>
        <taxon>Bdellovibrionota</taxon>
        <taxon>Bacteriovoracia</taxon>
        <taxon>Bacteriovoracales</taxon>
        <taxon>Bacteriovoracaceae</taxon>
        <taxon>Bacteriovorax</taxon>
    </lineage>
</organism>